<dbReference type="Proteomes" id="UP000273982">
    <property type="component" value="Chromosome"/>
</dbReference>
<gene>
    <name evidence="1" type="ORF">EHO51_06070</name>
</gene>
<accession>A0A3G8M623</accession>
<dbReference type="KEGG" id="mros:EHO51_06070"/>
<organism evidence="1 2">
    <name type="scientific">Methylocystis rosea</name>
    <dbReference type="NCBI Taxonomy" id="173366"/>
    <lineage>
        <taxon>Bacteria</taxon>
        <taxon>Pseudomonadati</taxon>
        <taxon>Pseudomonadota</taxon>
        <taxon>Alphaproteobacteria</taxon>
        <taxon>Hyphomicrobiales</taxon>
        <taxon>Methylocystaceae</taxon>
        <taxon>Methylocystis</taxon>
    </lineage>
</organism>
<evidence type="ECO:0000313" key="1">
    <source>
        <dbReference type="EMBL" id="AZG76328.1"/>
    </source>
</evidence>
<evidence type="ECO:0000313" key="2">
    <source>
        <dbReference type="Proteomes" id="UP000273982"/>
    </source>
</evidence>
<reference evidence="1 2" key="1">
    <citation type="submission" date="2018-11" db="EMBL/GenBank/DDBJ databases">
        <title>Genome squencing of methanotrophic bacteria isolated from alkaline groundwater in Korea.</title>
        <authorList>
            <person name="Nguyen L.N."/>
        </authorList>
    </citation>
    <scope>NUCLEOTIDE SEQUENCE [LARGE SCALE GENOMIC DNA]</scope>
    <source>
        <strain evidence="1 2">GW6</strain>
    </source>
</reference>
<name>A0A3G8M623_9HYPH</name>
<dbReference type="RefSeq" id="WP_124738145.1">
    <property type="nucleotide sequence ID" value="NZ_CP034086.1"/>
</dbReference>
<sequence>MIATLAPADRAQLGRLGEALHRAAALGDRRWAAFPIVRSCVAEAMSTLRPHCDAADVEEVAHRLVGVVDYRSGYDSMFELALTEVCAHGLAWSWERC</sequence>
<protein>
    <submittedName>
        <fullName evidence="1">Uncharacterized protein</fullName>
    </submittedName>
</protein>
<dbReference type="EMBL" id="CP034086">
    <property type="protein sequence ID" value="AZG76328.1"/>
    <property type="molecule type" value="Genomic_DNA"/>
</dbReference>
<proteinExistence type="predicted"/>
<dbReference type="AlphaFoldDB" id="A0A3G8M623"/>